<dbReference type="AlphaFoldDB" id="A0A4P1QGW8"/>
<accession>A0A4P1QGW8</accession>
<dbReference type="InterPro" id="IPR006047">
    <property type="entry name" value="GH13_cat_dom"/>
</dbReference>
<dbReference type="EMBL" id="CP008748">
    <property type="protein sequence ID" value="ASI54152.1"/>
    <property type="molecule type" value="Genomic_DNA"/>
</dbReference>
<evidence type="ECO:0000313" key="2">
    <source>
        <dbReference type="EMBL" id="ASI54152.1"/>
    </source>
</evidence>
<sequence>MKERIITYEIKIETFKDNDNNGIGDFKGLSSKLDYFKYLNINYLFINDILKQYENVNSLESANQRFGSLDEFIELTKLFNTNKVQITPIIDLTEIKQSYINWKNMMRLYSDDFDTTKEIEWNTLYSKYVLNNDIQPNERITDLANFILYFDKVINFYNECGVKSFVLKNFEFLIPNTKKQKSLSKLEDIYKMIKRLNPDAKVILNPSVFNKTLFKKMIKSKAKVVDYLYINSFTTIGIDKQMPYANKTIFNFKEITNEIKFLYYSPKYIICLGSDNYGRIQSMWGCEKAFLEESTKALISLLFAGKSSIGMYYGDELGMTKTYHINLHKNEKKNNEEKRFYQSKKIPYATYEQAKKYQSPESSYALMSWSDGKNSGFGDSNNYYFSYADNVAKNNVELQKTIKNSPLNYFIQLTEIINNEKLSNNFDKSRVLVKKSNHKRVVLIKRKYKKITLYFALNLANKPKRFKKWHGYQILASNNGDKIYEGNVNMLEPYESILFIKEFSKAN</sequence>
<evidence type="ECO:0000259" key="1">
    <source>
        <dbReference type="Pfam" id="PF00128"/>
    </source>
</evidence>
<dbReference type="GO" id="GO:0005975">
    <property type="term" value="P:carbohydrate metabolic process"/>
    <property type="evidence" value="ECO:0007669"/>
    <property type="project" value="InterPro"/>
</dbReference>
<organism evidence="2 3">
    <name type="scientific">Metamycoplasma hyosynoviae</name>
    <dbReference type="NCBI Taxonomy" id="29559"/>
    <lineage>
        <taxon>Bacteria</taxon>
        <taxon>Bacillati</taxon>
        <taxon>Mycoplasmatota</taxon>
        <taxon>Mycoplasmoidales</taxon>
        <taxon>Metamycoplasmataceae</taxon>
        <taxon>Metamycoplasma</taxon>
    </lineage>
</organism>
<dbReference type="RefSeq" id="WP_119863973.1">
    <property type="nucleotide sequence ID" value="NZ_CP008748.1"/>
</dbReference>
<dbReference type="Proteomes" id="UP000264882">
    <property type="component" value="Chromosome"/>
</dbReference>
<name>A0A4P1QGW8_9BACT</name>
<dbReference type="KEGG" id="mhyv:MHSN_03170"/>
<reference evidence="2 3" key="1">
    <citation type="submission" date="2014-06" db="EMBL/GenBank/DDBJ databases">
        <title>The Whole Genome Sequence of Mycoplasma hyosynoviae strain ATCC 27095.</title>
        <authorList>
            <person name="Calcutt M.J."/>
            <person name="Foecking M.F."/>
        </authorList>
    </citation>
    <scope>NUCLEOTIDE SEQUENCE [LARGE SCALE GENOMIC DNA]</scope>
    <source>
        <strain evidence="2 3">M60</strain>
    </source>
</reference>
<dbReference type="SUPFAM" id="SSF51445">
    <property type="entry name" value="(Trans)glycosidases"/>
    <property type="match status" value="1"/>
</dbReference>
<dbReference type="Gene3D" id="3.20.20.80">
    <property type="entry name" value="Glycosidases"/>
    <property type="match status" value="2"/>
</dbReference>
<feature type="domain" description="Glycosyl hydrolase family 13 catalytic" evidence="1">
    <location>
        <begin position="13"/>
        <end position="86"/>
    </location>
</feature>
<protein>
    <recommendedName>
        <fullName evidence="1">Glycosyl hydrolase family 13 catalytic domain-containing protein</fullName>
    </recommendedName>
</protein>
<keyword evidence="3" id="KW-1185">Reference proteome</keyword>
<gene>
    <name evidence="2" type="ORF">MHSN_03170</name>
</gene>
<dbReference type="Pfam" id="PF00128">
    <property type="entry name" value="Alpha-amylase"/>
    <property type="match status" value="2"/>
</dbReference>
<dbReference type="InterPro" id="IPR017853">
    <property type="entry name" value="GH"/>
</dbReference>
<feature type="domain" description="Glycosyl hydrolase family 13 catalytic" evidence="1">
    <location>
        <begin position="248"/>
        <end position="420"/>
    </location>
</feature>
<dbReference type="PANTHER" id="PTHR10357:SF179">
    <property type="entry name" value="NEUTRAL AND BASIC AMINO ACID TRANSPORT PROTEIN RBAT"/>
    <property type="match status" value="1"/>
</dbReference>
<proteinExistence type="predicted"/>
<evidence type="ECO:0000313" key="3">
    <source>
        <dbReference type="Proteomes" id="UP000264882"/>
    </source>
</evidence>
<dbReference type="PANTHER" id="PTHR10357">
    <property type="entry name" value="ALPHA-AMYLASE FAMILY MEMBER"/>
    <property type="match status" value="1"/>
</dbReference>